<feature type="domain" description="AAA" evidence="1">
    <location>
        <begin position="13"/>
        <end position="197"/>
    </location>
</feature>
<proteinExistence type="predicted"/>
<dbReference type="InterPro" id="IPR027417">
    <property type="entry name" value="P-loop_NTPase"/>
</dbReference>
<dbReference type="STRING" id="1121945.GCA_000421805_03282"/>
<dbReference type="AlphaFoldDB" id="A0A1X4GBL7"/>
<organism evidence="2 3">
    <name type="scientific">Halorubrum ezzemoulense DSM 17463</name>
    <dbReference type="NCBI Taxonomy" id="1121945"/>
    <lineage>
        <taxon>Archaea</taxon>
        <taxon>Methanobacteriati</taxon>
        <taxon>Methanobacteriota</taxon>
        <taxon>Stenosarchaea group</taxon>
        <taxon>Halobacteria</taxon>
        <taxon>Halobacteriales</taxon>
        <taxon>Haloferacaceae</taxon>
        <taxon>Halorubrum</taxon>
    </lineage>
</organism>
<gene>
    <name evidence="2" type="ORF">B9H04_14065</name>
</gene>
<dbReference type="PANTHER" id="PTHR13696:SF99">
    <property type="entry name" value="COBYRINIC ACID AC-DIAMIDE SYNTHASE"/>
    <property type="match status" value="1"/>
</dbReference>
<dbReference type="InterPro" id="IPR025669">
    <property type="entry name" value="AAA_dom"/>
</dbReference>
<reference evidence="2 3" key="1">
    <citation type="submission" date="2017-04" db="EMBL/GenBank/DDBJ databases">
        <title>MLSA of the genus Halorubrum.</title>
        <authorList>
            <person name="De La Haba R."/>
            <person name="Sanchez-Porro C."/>
            <person name="Infante-Dominguez C."/>
            <person name="Ventosa A."/>
        </authorList>
    </citation>
    <scope>NUCLEOTIDE SEQUENCE [LARGE SCALE GENOMIC DNA]</scope>
    <source>
        <strain evidence="2 3">DSM 17463</strain>
    </source>
</reference>
<dbReference type="RefSeq" id="WP_049933312.1">
    <property type="nucleotide sequence ID" value="NZ_ATXS01000040.1"/>
</dbReference>
<protein>
    <submittedName>
        <fullName evidence="2">Chromosome partitioning protein ParA</fullName>
    </submittedName>
</protein>
<evidence type="ECO:0000259" key="1">
    <source>
        <dbReference type="Pfam" id="PF13614"/>
    </source>
</evidence>
<name>A0A1X4GBL7_HALEZ</name>
<dbReference type="Pfam" id="PF13614">
    <property type="entry name" value="AAA_31"/>
    <property type="match status" value="1"/>
</dbReference>
<dbReference type="InterPro" id="IPR050678">
    <property type="entry name" value="DNA_Partitioning_ATPase"/>
</dbReference>
<dbReference type="CDD" id="cd02042">
    <property type="entry name" value="ParAB_family"/>
    <property type="match status" value="1"/>
</dbReference>
<dbReference type="Gene3D" id="3.40.50.300">
    <property type="entry name" value="P-loop containing nucleotide triphosphate hydrolases"/>
    <property type="match status" value="1"/>
</dbReference>
<comment type="caution">
    <text evidence="2">The sequence shown here is derived from an EMBL/GenBank/DDBJ whole genome shotgun (WGS) entry which is preliminary data.</text>
</comment>
<dbReference type="EMBL" id="NEDJ01000061">
    <property type="protein sequence ID" value="OSO94571.1"/>
    <property type="molecule type" value="Genomic_DNA"/>
</dbReference>
<dbReference type="PANTHER" id="PTHR13696">
    <property type="entry name" value="P-LOOP CONTAINING NUCLEOSIDE TRIPHOSPHATE HYDROLASE"/>
    <property type="match status" value="1"/>
</dbReference>
<evidence type="ECO:0000313" key="2">
    <source>
        <dbReference type="EMBL" id="OSO94571.1"/>
    </source>
</evidence>
<evidence type="ECO:0000313" key="3">
    <source>
        <dbReference type="Proteomes" id="UP000193587"/>
    </source>
</evidence>
<accession>A0A1X4GBL7</accession>
<dbReference type="Proteomes" id="UP000193587">
    <property type="component" value="Unassembled WGS sequence"/>
</dbReference>
<dbReference type="eggNOG" id="arCOG00586">
    <property type="taxonomic scope" value="Archaea"/>
</dbReference>
<sequence>MPDPALRAATFLDKGGVGKTTATAHLGVALDRHGYDVLLLDLAGKQGDLAKHFGLWGDIQADDDRWPNITTVFQDQWETISEKLPTAVEDLIVPTGEGPDLIPAHESLDGLDATLGNIDEAAERYSRLDEFLTGYVENDYDVILVDLPGSTSNIAYNGLWAAKHVVAPVRPGPFEAGQAAQLRRDLKTIREEQDVNIELVMVLLNEVDERTKAGKAYLEEFEDEYPEALAPAQIPSSQDVQNAQMNGGTLFALERPSKTAQRAIEAYETDAETLVERLGGDR</sequence>
<dbReference type="SUPFAM" id="SSF52540">
    <property type="entry name" value="P-loop containing nucleoside triphosphate hydrolases"/>
    <property type="match status" value="1"/>
</dbReference>